<dbReference type="PANTHER" id="PTHR24418">
    <property type="entry name" value="TYROSINE-PROTEIN KINASE"/>
    <property type="match status" value="1"/>
</dbReference>
<gene>
    <name evidence="20" type="ORF">EOD39_8551</name>
</gene>
<feature type="region of interest" description="Disordered" evidence="16">
    <location>
        <begin position="57"/>
        <end position="170"/>
    </location>
</feature>
<comment type="caution">
    <text evidence="20">The sequence shown here is derived from an EMBL/GenBank/DDBJ whole genome shotgun (WGS) entry which is preliminary data.</text>
</comment>
<dbReference type="SMART" id="SM00252">
    <property type="entry name" value="SH2"/>
    <property type="match status" value="1"/>
</dbReference>
<evidence type="ECO:0000256" key="9">
    <source>
        <dbReference type="ARBA" id="ARBA00022840"/>
    </source>
</evidence>
<evidence type="ECO:0000256" key="8">
    <source>
        <dbReference type="ARBA" id="ARBA00022777"/>
    </source>
</evidence>
<feature type="region of interest" description="Disordered" evidence="16">
    <location>
        <begin position="219"/>
        <end position="273"/>
    </location>
</feature>
<evidence type="ECO:0000256" key="5">
    <source>
        <dbReference type="ARBA" id="ARBA00022707"/>
    </source>
</evidence>
<evidence type="ECO:0000256" key="13">
    <source>
        <dbReference type="PROSITE-ProRule" id="PRU00191"/>
    </source>
</evidence>
<dbReference type="InterPro" id="IPR020635">
    <property type="entry name" value="Tyr_kinase_cat_dom"/>
</dbReference>
<dbReference type="InterPro" id="IPR001715">
    <property type="entry name" value="CH_dom"/>
</dbReference>
<comment type="similarity">
    <text evidence="14">Belongs to the protein kinase superfamily. Tyr protein kinase family.</text>
</comment>
<evidence type="ECO:0000256" key="7">
    <source>
        <dbReference type="ARBA" id="ARBA00022771"/>
    </source>
</evidence>
<keyword evidence="8 14" id="KW-0418">Kinase</keyword>
<dbReference type="InterPro" id="IPR036860">
    <property type="entry name" value="SH2_dom_sf"/>
</dbReference>
<dbReference type="InterPro" id="IPR036028">
    <property type="entry name" value="SH3-like_dom_sf"/>
</dbReference>
<proteinExistence type="inferred from homology"/>
<dbReference type="Pfam" id="PF15188">
    <property type="entry name" value="CCDC-167"/>
    <property type="match status" value="1"/>
</dbReference>
<dbReference type="PROSITE" id="PS50001">
    <property type="entry name" value="SH2"/>
    <property type="match status" value="1"/>
</dbReference>
<feature type="domain" description="Protein kinase" evidence="18">
    <location>
        <begin position="607"/>
        <end position="867"/>
    </location>
</feature>
<dbReference type="SUPFAM" id="SSF47576">
    <property type="entry name" value="Calponin-homology domain, CH-domain"/>
    <property type="match status" value="1"/>
</dbReference>
<evidence type="ECO:0000256" key="1">
    <source>
        <dbReference type="ARBA" id="ARBA00022443"/>
    </source>
</evidence>
<evidence type="ECO:0000259" key="17">
    <source>
        <dbReference type="PROSITE" id="PS50001"/>
    </source>
</evidence>
<dbReference type="GO" id="GO:0008270">
    <property type="term" value="F:zinc ion binding"/>
    <property type="evidence" value="ECO:0007669"/>
    <property type="project" value="UniProtKB-KW"/>
</dbReference>
<dbReference type="PRINTS" id="PR00109">
    <property type="entry name" value="TYRKINASE"/>
</dbReference>
<evidence type="ECO:0000256" key="2">
    <source>
        <dbReference type="ARBA" id="ARBA00022553"/>
    </source>
</evidence>
<feature type="compositionally biased region" description="Basic and acidic residues" evidence="16">
    <location>
        <begin position="238"/>
        <end position="262"/>
    </location>
</feature>
<organism evidence="20 21">
    <name type="scientific">Acipenser ruthenus</name>
    <name type="common">Sterlet sturgeon</name>
    <dbReference type="NCBI Taxonomy" id="7906"/>
    <lineage>
        <taxon>Eukaryota</taxon>
        <taxon>Metazoa</taxon>
        <taxon>Chordata</taxon>
        <taxon>Craniata</taxon>
        <taxon>Vertebrata</taxon>
        <taxon>Euteleostomi</taxon>
        <taxon>Actinopterygii</taxon>
        <taxon>Chondrostei</taxon>
        <taxon>Acipenseriformes</taxon>
        <taxon>Acipenseridae</taxon>
        <taxon>Acipenser</taxon>
    </lineage>
</organism>
<accession>A0A662YVU7</accession>
<dbReference type="FunFam" id="1.10.510.10:FF:000553">
    <property type="entry name" value="Tyrosine-protein kinase"/>
    <property type="match status" value="1"/>
</dbReference>
<name>A0A662YVU7_ACIRT</name>
<dbReference type="InterPro" id="IPR050198">
    <property type="entry name" value="Non-receptor_tyrosine_kinases"/>
</dbReference>
<evidence type="ECO:0000256" key="14">
    <source>
        <dbReference type="RuleBase" id="RU362096"/>
    </source>
</evidence>
<keyword evidence="1" id="KW-0728">SH3 domain</keyword>
<dbReference type="EC" id="2.7.10.2" evidence="14"/>
<dbReference type="SUPFAM" id="SSF56112">
    <property type="entry name" value="Protein kinase-like (PK-like)"/>
    <property type="match status" value="1"/>
</dbReference>
<dbReference type="InterPro" id="IPR001452">
    <property type="entry name" value="SH3_domain"/>
</dbReference>
<evidence type="ECO:0000256" key="16">
    <source>
        <dbReference type="SAM" id="MobiDB-lite"/>
    </source>
</evidence>
<dbReference type="InterPro" id="IPR001245">
    <property type="entry name" value="Ser-Thr/Tyr_kinase_cat_dom"/>
</dbReference>
<keyword evidence="9 14" id="KW-0067">ATP-binding</keyword>
<evidence type="ECO:0000256" key="3">
    <source>
        <dbReference type="ARBA" id="ARBA00022658"/>
    </source>
</evidence>
<sequence>MSKTKKQNISIAKEIDSVEGRLSLCRDSLEGVEFRLRKEELSDEGRQSLEEEKTILMHRVSKYETDQQTGGQGPVDHVSYMPHEGQGPVLPFSYMPQSHTSPDRAALSPPPHSTPAVPGKPDRSYSEDNVTMDTGEDWSADRSSDRRKVSLPVTLGQDLPSEDLSRSKENLVALDSTGRYKEEGKPVQTANWDIQPDNATIHHVRCTLAIKDSGYLSPAHSAQRQCSSPPSPETVSEPQRDQKDCSPVHWGEKDSGLDHSAEQDSTVADSPDDLEGFVKETKDRLCCSECGTQSDSATATDSESVRCLHMEKEDLLTEIKSLKEKMKVDSEEWSQFQADLQVAVSVADRLKSEAEDELSVLGTRLQETEAELSALRLLHQETEKEFDALKVSHEETVSEQVMLKAAYQEIEAELRVLRTGRQEQQVADCCRAQDKHERSRQRDGLSSLLKRHGGSKRNSLLRWCQNRTEGYQNIDITNFSSSWTDGLAFCAVYHTYLPNHIPYSRLSPLNKRDNLTLAFKTGDGIGIPQSLDGLHWQQSAEGERQSSGWSKRVARQYIPPPWSSSCEKIVIALHNYEPVNEHDLQFKKGDKLKILQEWFFKNLSRKETERLLLAPGNKPGAFLIRKSETTKGYYKNSKKVAIKTLKEGSMPTEAFLEEANLMKQLQHDKLVQLYAVVTKDPILIVTEFMVNGSLLDFLQTDEGRRLQLPKLIDMSAQIAEGMAYIEIKNYIHRDLRAANILVSETLTCKIADFGLARIIETEYIAQEGAKFPIKWTAPEAINFGTFSIKSDVWSFGVLLTEIITYGRVPYPGMTNPEVIRNLDKNYRMPCPDGCPIELYDIILKCWRERPEDRPTFEYLQVTLEDFYISTEGQYEMQP</sequence>
<keyword evidence="7" id="KW-0863">Zinc-finger</keyword>
<dbReference type="GO" id="GO:0004715">
    <property type="term" value="F:non-membrane spanning protein tyrosine kinase activity"/>
    <property type="evidence" value="ECO:0007669"/>
    <property type="project" value="UniProtKB-EC"/>
</dbReference>
<dbReference type="SUPFAM" id="SSF50044">
    <property type="entry name" value="SH3-domain"/>
    <property type="match status" value="1"/>
</dbReference>
<evidence type="ECO:0000259" key="19">
    <source>
        <dbReference type="PROSITE" id="PS50021"/>
    </source>
</evidence>
<keyword evidence="11" id="KW-0449">Lipoprotein</keyword>
<dbReference type="InterPro" id="IPR000980">
    <property type="entry name" value="SH2"/>
</dbReference>
<dbReference type="InterPro" id="IPR028194">
    <property type="entry name" value="CC167"/>
</dbReference>
<evidence type="ECO:0000256" key="4">
    <source>
        <dbReference type="ARBA" id="ARBA00022679"/>
    </source>
</evidence>
<keyword evidence="21" id="KW-1185">Reference proteome</keyword>
<keyword evidence="7" id="KW-0862">Zinc</keyword>
<keyword evidence="6 14" id="KW-0547">Nucleotide-binding</keyword>
<keyword evidence="5" id="KW-0519">Myristate</keyword>
<protein>
    <recommendedName>
        <fullName evidence="14">Tyrosine-protein kinase</fullName>
        <ecNumber evidence="14">2.7.10.2</ecNumber>
    </recommendedName>
</protein>
<dbReference type="PROSITE" id="PS00109">
    <property type="entry name" value="PROTEIN_KINASE_TYR"/>
    <property type="match status" value="1"/>
</dbReference>
<evidence type="ECO:0000313" key="21">
    <source>
        <dbReference type="Proteomes" id="UP000289886"/>
    </source>
</evidence>
<keyword evidence="4 14" id="KW-0808">Transferase</keyword>
<dbReference type="Gene3D" id="1.10.510.10">
    <property type="entry name" value="Transferase(Phosphotransferase) domain 1"/>
    <property type="match status" value="1"/>
</dbReference>
<feature type="domain" description="SH2" evidence="17">
    <location>
        <begin position="598"/>
        <end position="731"/>
    </location>
</feature>
<keyword evidence="13" id="KW-0727">SH2 domain</keyword>
<dbReference type="InterPro" id="IPR036872">
    <property type="entry name" value="CH_dom_sf"/>
</dbReference>
<dbReference type="GO" id="GO:0005085">
    <property type="term" value="F:guanyl-nucleotide exchange factor activity"/>
    <property type="evidence" value="ECO:0007669"/>
    <property type="project" value="UniProtKB-KW"/>
</dbReference>
<comment type="catalytic activity">
    <reaction evidence="12 14">
        <text>L-tyrosyl-[protein] + ATP = O-phospho-L-tyrosyl-[protein] + ADP + H(+)</text>
        <dbReference type="Rhea" id="RHEA:10596"/>
        <dbReference type="Rhea" id="RHEA-COMP:10136"/>
        <dbReference type="Rhea" id="RHEA-COMP:20101"/>
        <dbReference type="ChEBI" id="CHEBI:15378"/>
        <dbReference type="ChEBI" id="CHEBI:30616"/>
        <dbReference type="ChEBI" id="CHEBI:46858"/>
        <dbReference type="ChEBI" id="CHEBI:61978"/>
        <dbReference type="ChEBI" id="CHEBI:456216"/>
        <dbReference type="EC" id="2.7.10.2"/>
    </reaction>
</comment>
<dbReference type="Pfam" id="PF00307">
    <property type="entry name" value="CH"/>
    <property type="match status" value="1"/>
</dbReference>
<evidence type="ECO:0000256" key="10">
    <source>
        <dbReference type="ARBA" id="ARBA00023137"/>
    </source>
</evidence>
<reference evidence="20 21" key="1">
    <citation type="submission" date="2019-01" db="EMBL/GenBank/DDBJ databases">
        <title>Draft Genome and Complete Hox-Cluster Characterization of the Sterlet Sturgeon (Acipenser ruthenus).</title>
        <authorList>
            <person name="Wei Q."/>
        </authorList>
    </citation>
    <scope>NUCLEOTIDE SEQUENCE [LARGE SCALE GENOMIC DNA]</scope>
    <source>
        <strain evidence="20">WHYD16114868_AA</strain>
        <tissue evidence="20">Blood</tissue>
    </source>
</reference>
<evidence type="ECO:0000256" key="15">
    <source>
        <dbReference type="SAM" id="Coils"/>
    </source>
</evidence>
<dbReference type="GO" id="GO:0005524">
    <property type="term" value="F:ATP binding"/>
    <property type="evidence" value="ECO:0007669"/>
    <property type="project" value="UniProtKB-KW"/>
</dbReference>
<dbReference type="AlphaFoldDB" id="A0A662YVU7"/>
<evidence type="ECO:0000256" key="12">
    <source>
        <dbReference type="ARBA" id="ARBA00051245"/>
    </source>
</evidence>
<dbReference type="Proteomes" id="UP000289886">
    <property type="component" value="Unassembled WGS sequence"/>
</dbReference>
<dbReference type="PROSITE" id="PS50011">
    <property type="entry name" value="PROTEIN_KINASE_DOM"/>
    <property type="match status" value="1"/>
</dbReference>
<evidence type="ECO:0000256" key="6">
    <source>
        <dbReference type="ARBA" id="ARBA00022741"/>
    </source>
</evidence>
<dbReference type="Pfam" id="PF00018">
    <property type="entry name" value="SH3_1"/>
    <property type="match status" value="1"/>
</dbReference>
<dbReference type="Gene3D" id="1.10.418.10">
    <property type="entry name" value="Calponin-like domain"/>
    <property type="match status" value="1"/>
</dbReference>
<keyword evidence="2" id="KW-0597">Phosphoprotein</keyword>
<dbReference type="SMART" id="SM00219">
    <property type="entry name" value="TyrKc"/>
    <property type="match status" value="1"/>
</dbReference>
<keyword evidence="3" id="KW-0344">Guanine-nucleotide releasing factor</keyword>
<evidence type="ECO:0000256" key="11">
    <source>
        <dbReference type="ARBA" id="ARBA00023288"/>
    </source>
</evidence>
<dbReference type="InterPro" id="IPR008266">
    <property type="entry name" value="Tyr_kinase_AS"/>
</dbReference>
<dbReference type="PROSITE" id="PS50021">
    <property type="entry name" value="CH"/>
    <property type="match status" value="1"/>
</dbReference>
<feature type="coiled-coil region" evidence="15">
    <location>
        <begin position="305"/>
        <end position="385"/>
    </location>
</feature>
<feature type="domain" description="Calponin-homology (CH)" evidence="19">
    <location>
        <begin position="454"/>
        <end position="559"/>
    </location>
</feature>
<keyword evidence="10 14" id="KW-0829">Tyrosine-protein kinase</keyword>
<evidence type="ECO:0000259" key="18">
    <source>
        <dbReference type="PROSITE" id="PS50011"/>
    </source>
</evidence>
<dbReference type="Pfam" id="PF07714">
    <property type="entry name" value="PK_Tyr_Ser-Thr"/>
    <property type="match status" value="1"/>
</dbReference>
<dbReference type="SMART" id="SM00033">
    <property type="entry name" value="CH"/>
    <property type="match status" value="1"/>
</dbReference>
<keyword evidence="15" id="KW-0175">Coiled coil</keyword>
<keyword evidence="7" id="KW-0479">Metal-binding</keyword>
<dbReference type="InterPro" id="IPR011009">
    <property type="entry name" value="Kinase-like_dom_sf"/>
</dbReference>
<dbReference type="InterPro" id="IPR000719">
    <property type="entry name" value="Prot_kinase_dom"/>
</dbReference>
<dbReference type="SUPFAM" id="SSF55550">
    <property type="entry name" value="SH2 domain"/>
    <property type="match status" value="1"/>
</dbReference>
<evidence type="ECO:0000313" key="20">
    <source>
        <dbReference type="EMBL" id="RXN00841.1"/>
    </source>
</evidence>
<dbReference type="Gene3D" id="2.30.30.40">
    <property type="entry name" value="SH3 Domains"/>
    <property type="match status" value="1"/>
</dbReference>
<feature type="compositionally biased region" description="Basic and acidic residues" evidence="16">
    <location>
        <begin position="139"/>
        <end position="148"/>
    </location>
</feature>
<dbReference type="EMBL" id="SCEB01000122">
    <property type="protein sequence ID" value="RXN00841.1"/>
    <property type="molecule type" value="Genomic_DNA"/>
</dbReference>